<dbReference type="Proteomes" id="UP000095751">
    <property type="component" value="Unassembled WGS sequence"/>
</dbReference>
<protein>
    <recommendedName>
        <fullName evidence="6">VTC domain-containing protein</fullName>
    </recommendedName>
</protein>
<evidence type="ECO:0000256" key="5">
    <source>
        <dbReference type="SAM" id="Phobius"/>
    </source>
</evidence>
<gene>
    <name evidence="7" type="ORF">FRACYDRAFT_250445</name>
</gene>
<dbReference type="AlphaFoldDB" id="A0A1E7EQJ8"/>
<evidence type="ECO:0000313" key="8">
    <source>
        <dbReference type="Proteomes" id="UP000095751"/>
    </source>
</evidence>
<organism evidence="7 8">
    <name type="scientific">Fragilariopsis cylindrus CCMP1102</name>
    <dbReference type="NCBI Taxonomy" id="635003"/>
    <lineage>
        <taxon>Eukaryota</taxon>
        <taxon>Sar</taxon>
        <taxon>Stramenopiles</taxon>
        <taxon>Ochrophyta</taxon>
        <taxon>Bacillariophyta</taxon>
        <taxon>Bacillariophyceae</taxon>
        <taxon>Bacillariophycidae</taxon>
        <taxon>Bacillariales</taxon>
        <taxon>Bacillariaceae</taxon>
        <taxon>Fragilariopsis</taxon>
    </lineage>
</organism>
<feature type="transmembrane region" description="Helical" evidence="5">
    <location>
        <begin position="640"/>
        <end position="660"/>
    </location>
</feature>
<dbReference type="EMBL" id="KV784383">
    <property type="protein sequence ID" value="OEU07823.1"/>
    <property type="molecule type" value="Genomic_DNA"/>
</dbReference>
<dbReference type="Gene3D" id="3.20.100.30">
    <property type="entry name" value="VTC, catalytic tunnel domain"/>
    <property type="match status" value="1"/>
</dbReference>
<dbReference type="InParanoid" id="A0A1E7EQJ8"/>
<reference evidence="7 8" key="1">
    <citation type="submission" date="2016-09" db="EMBL/GenBank/DDBJ databases">
        <title>Extensive genetic diversity and differential bi-allelic expression allows diatom success in the polar Southern Ocean.</title>
        <authorList>
            <consortium name="DOE Joint Genome Institute"/>
            <person name="Mock T."/>
            <person name="Otillar R.P."/>
            <person name="Strauss J."/>
            <person name="Dupont C."/>
            <person name="Frickenhaus S."/>
            <person name="Maumus F."/>
            <person name="Mcmullan M."/>
            <person name="Sanges R."/>
            <person name="Schmutz J."/>
            <person name="Toseland A."/>
            <person name="Valas R."/>
            <person name="Veluchamy A."/>
            <person name="Ward B.J."/>
            <person name="Allen A."/>
            <person name="Barry K."/>
            <person name="Falciatore A."/>
            <person name="Ferrante M."/>
            <person name="Fortunato A.E."/>
            <person name="Gloeckner G."/>
            <person name="Gruber A."/>
            <person name="Hipkin R."/>
            <person name="Janech M."/>
            <person name="Kroth P."/>
            <person name="Leese F."/>
            <person name="Lindquist E."/>
            <person name="Lyon B.R."/>
            <person name="Martin J."/>
            <person name="Mayer C."/>
            <person name="Parker M."/>
            <person name="Quesneville H."/>
            <person name="Raymond J."/>
            <person name="Uhlig C."/>
            <person name="Valentin K.U."/>
            <person name="Worden A.Z."/>
            <person name="Armbrust E.V."/>
            <person name="Bowler C."/>
            <person name="Green B."/>
            <person name="Moulton V."/>
            <person name="Van Oosterhout C."/>
            <person name="Grigoriev I."/>
        </authorList>
    </citation>
    <scope>NUCLEOTIDE SEQUENCE [LARGE SCALE GENOMIC DNA]</scope>
    <source>
        <strain evidence="7 8">CCMP1102</strain>
    </source>
</reference>
<evidence type="ECO:0000256" key="4">
    <source>
        <dbReference type="ARBA" id="ARBA00023136"/>
    </source>
</evidence>
<dbReference type="KEGG" id="fcy:FRACYDRAFT_250445"/>
<dbReference type="Pfam" id="PF09359">
    <property type="entry name" value="VTC"/>
    <property type="match status" value="1"/>
</dbReference>
<sequence>MSEVTRRSIFAGSSIASVALEAEIDDCYHRLHSGGILMNTAASNAEGYGNRTAHQIAVHPFIEAFDAEFNRLANVLTNHKDAIESSAEALLKNADGLLRSRDKMSDTAVSNQLSETRRLATVLEDKTIRINAEAMKTEKELRRIAFLADTKLRTACVDQADRQFSKEPWVDKVSTGHVVKILSDIFSFIRDIEDKGRDKGAEEWKAPASFERVTTKYWVKDEALPEVLLKSACELPILVYGRSGILTENPKDPSEGKGEFWKTMASPISSVYFDSDSMDLYKERIKRSEGAQLFRVRWYGDKPRNDEVIYLELKTHHECWINNKSVKERVGIVQRNMLTLMDISDGQWTSDFAKTLVIEASPDDNEAEIEASTALLLEIRALFCRLELRPCVRTSYTRAAFQSSKNNELRLTIDRDITVIDETSVRNDGSWCIEDNDNVPIQSFLKVPYSVFEVKVSGGLGPIFLEELQESNAIVEAPKFSKFLTGASLHNANKVNMLPWWAEDPLFEPIFKMRQNTRFSKKIESSKALNADLLVSPTSYRGDTSKESLDLSSNAFDLVAAEEGNSSARGDNTKKGGLFGLINLRSRHHAKTDNGKPTAAPRSPARWVTVGSLFMLVAALIYTQAILVGPYGGGLALMRLGNALIGCGLVVAIYGIAMYYRRLDLMVKAKPYGYADSVGPAVLAAFMVALLGSFIYAYYLQFPYPHAPLRAEPGVCVKRNLDLGTNGAFSTLQFQPSSISIDRKRNLMLISSLDDIVAYPSDIFADDATINAPMQLLHQFPRGSEDLEAMEIINGTIYVISEGKKDSTGKDQSDIIELEWSSSGENILEVTNRWRIDSGNAEGIAFTSDEDWFSYPTLIVSADENTLDPRDRLSLDAYEFPLPANGTSPVEGHLNNKFFINGLKDTKVGEMQFFNGNLYMLFDNSKVIRAFAPNGIMLNEWVLPVSVAEFDKQWEGMYLDQNGDELYLHLSLDSPPEVWSIKLGGVTTPNSETAQWSLPRCAGG</sequence>
<proteinExistence type="predicted"/>
<feature type="transmembrane region" description="Helical" evidence="5">
    <location>
        <begin position="680"/>
        <end position="700"/>
    </location>
</feature>
<dbReference type="GO" id="GO:0012505">
    <property type="term" value="C:endomembrane system"/>
    <property type="evidence" value="ECO:0007669"/>
    <property type="project" value="UniProtKB-SubCell"/>
</dbReference>
<keyword evidence="4 5" id="KW-0472">Membrane</keyword>
<keyword evidence="3 5" id="KW-1133">Transmembrane helix</keyword>
<keyword evidence="8" id="KW-1185">Reference proteome</keyword>
<keyword evidence="2 5" id="KW-0812">Transmembrane</keyword>
<accession>A0A1E7EQJ8</accession>
<evidence type="ECO:0000256" key="2">
    <source>
        <dbReference type="ARBA" id="ARBA00022692"/>
    </source>
</evidence>
<dbReference type="GO" id="GO:0006799">
    <property type="term" value="P:polyphosphate biosynthetic process"/>
    <property type="evidence" value="ECO:0007669"/>
    <property type="project" value="UniProtKB-ARBA"/>
</dbReference>
<dbReference type="PANTHER" id="PTHR46140">
    <property type="entry name" value="VACUOLAR TRANSPORTER CHAPERONE 1-RELATED"/>
    <property type="match status" value="1"/>
</dbReference>
<evidence type="ECO:0000313" key="7">
    <source>
        <dbReference type="EMBL" id="OEU07823.1"/>
    </source>
</evidence>
<feature type="transmembrane region" description="Helical" evidence="5">
    <location>
        <begin position="607"/>
        <end position="628"/>
    </location>
</feature>
<dbReference type="InterPro" id="IPR018966">
    <property type="entry name" value="VTC_domain"/>
</dbReference>
<name>A0A1E7EQJ8_9STRA</name>
<comment type="subcellular location">
    <subcellularLocation>
        <location evidence="1">Endomembrane system</location>
        <topology evidence="1">Multi-pass membrane protein</topology>
    </subcellularLocation>
</comment>
<dbReference type="InterPro" id="IPR051572">
    <property type="entry name" value="VTC_Complex_Subunit"/>
</dbReference>
<dbReference type="PANTHER" id="PTHR46140:SF1">
    <property type="entry name" value="VACUOLAR TRANSPORTER CHAPERONE COMPLEX SUBUNIT 4-RELATED"/>
    <property type="match status" value="1"/>
</dbReference>
<evidence type="ECO:0000259" key="6">
    <source>
        <dbReference type="Pfam" id="PF09359"/>
    </source>
</evidence>
<evidence type="ECO:0000256" key="3">
    <source>
        <dbReference type="ARBA" id="ARBA00022989"/>
    </source>
</evidence>
<dbReference type="OrthoDB" id="47577at2759"/>
<feature type="domain" description="VTC" evidence="6">
    <location>
        <begin position="212"/>
        <end position="488"/>
    </location>
</feature>
<evidence type="ECO:0000256" key="1">
    <source>
        <dbReference type="ARBA" id="ARBA00004127"/>
    </source>
</evidence>
<dbReference type="InterPro" id="IPR042267">
    <property type="entry name" value="VTC_sf"/>
</dbReference>